<dbReference type="EMBL" id="BPLR01021413">
    <property type="protein sequence ID" value="GIX89283.1"/>
    <property type="molecule type" value="Genomic_DNA"/>
</dbReference>
<evidence type="ECO:0000313" key="2">
    <source>
        <dbReference type="Proteomes" id="UP001054945"/>
    </source>
</evidence>
<evidence type="ECO:0000313" key="1">
    <source>
        <dbReference type="EMBL" id="GIX89283.1"/>
    </source>
</evidence>
<dbReference type="Proteomes" id="UP001054945">
    <property type="component" value="Unassembled WGS sequence"/>
</dbReference>
<organism evidence="1 2">
    <name type="scientific">Caerostris extrusa</name>
    <name type="common">Bark spider</name>
    <name type="synonym">Caerostris bankana</name>
    <dbReference type="NCBI Taxonomy" id="172846"/>
    <lineage>
        <taxon>Eukaryota</taxon>
        <taxon>Metazoa</taxon>
        <taxon>Ecdysozoa</taxon>
        <taxon>Arthropoda</taxon>
        <taxon>Chelicerata</taxon>
        <taxon>Arachnida</taxon>
        <taxon>Araneae</taxon>
        <taxon>Araneomorphae</taxon>
        <taxon>Entelegynae</taxon>
        <taxon>Araneoidea</taxon>
        <taxon>Araneidae</taxon>
        <taxon>Caerostris</taxon>
    </lineage>
</organism>
<name>A0AAV4NZT1_CAEEX</name>
<keyword evidence="2" id="KW-1185">Reference proteome</keyword>
<proteinExistence type="predicted"/>
<comment type="caution">
    <text evidence="1">The sequence shown here is derived from an EMBL/GenBank/DDBJ whole genome shotgun (WGS) entry which is preliminary data.</text>
</comment>
<gene>
    <name evidence="1" type="ORF">CEXT_92801</name>
</gene>
<reference evidence="1 2" key="1">
    <citation type="submission" date="2021-06" db="EMBL/GenBank/DDBJ databases">
        <title>Caerostris extrusa draft genome.</title>
        <authorList>
            <person name="Kono N."/>
            <person name="Arakawa K."/>
        </authorList>
    </citation>
    <scope>NUCLEOTIDE SEQUENCE [LARGE SCALE GENOMIC DNA]</scope>
</reference>
<sequence>MYITVFQKNPSSYDTQYNGQCMCSAVYLEPDLFVSNYYGEIVNTNDDERMMSFLSKIYGLRVSFYVIEPFRMKQQTSETV</sequence>
<accession>A0AAV4NZT1</accession>
<protein>
    <submittedName>
        <fullName evidence="1">Uncharacterized protein</fullName>
    </submittedName>
</protein>
<dbReference type="AlphaFoldDB" id="A0AAV4NZT1"/>